<name>A0A3B0SII5_9ZZZZ</name>
<gene>
    <name evidence="2" type="ORF">MNBD_ALPHA04-1227</name>
</gene>
<dbReference type="EMBL" id="UOEF01000307">
    <property type="protein sequence ID" value="VAW00609.1"/>
    <property type="molecule type" value="Genomic_DNA"/>
</dbReference>
<accession>A0A3B0SII5</accession>
<keyword evidence="1" id="KW-0472">Membrane</keyword>
<organism evidence="2">
    <name type="scientific">hydrothermal vent metagenome</name>
    <dbReference type="NCBI Taxonomy" id="652676"/>
    <lineage>
        <taxon>unclassified sequences</taxon>
        <taxon>metagenomes</taxon>
        <taxon>ecological metagenomes</taxon>
    </lineage>
</organism>
<protein>
    <submittedName>
        <fullName evidence="2">Uncharacterized protein</fullName>
    </submittedName>
</protein>
<keyword evidence="1" id="KW-1133">Transmembrane helix</keyword>
<feature type="transmembrane region" description="Helical" evidence="1">
    <location>
        <begin position="52"/>
        <end position="70"/>
    </location>
</feature>
<feature type="transmembrane region" description="Helical" evidence="1">
    <location>
        <begin position="107"/>
        <end position="125"/>
    </location>
</feature>
<feature type="transmembrane region" description="Helical" evidence="1">
    <location>
        <begin position="76"/>
        <end position="95"/>
    </location>
</feature>
<evidence type="ECO:0000313" key="2">
    <source>
        <dbReference type="EMBL" id="VAW00609.1"/>
    </source>
</evidence>
<sequence>MTNIDPATLGEAIAMQPLWLKSWMYLLGATNIAAVFFLAGRKDGKWRLRREAVAILASFLAAGMFMEWLFGQYGYVRLLGLAHLTFWIPAYAWIFSRRRELVGTYRIFGKYILFYLLINGISLVIDLVDVIRYITGTA</sequence>
<keyword evidence="1" id="KW-0812">Transmembrane</keyword>
<feature type="transmembrane region" description="Helical" evidence="1">
    <location>
        <begin position="23"/>
        <end position="40"/>
    </location>
</feature>
<evidence type="ECO:0000256" key="1">
    <source>
        <dbReference type="SAM" id="Phobius"/>
    </source>
</evidence>
<proteinExistence type="predicted"/>
<reference evidence="2" key="1">
    <citation type="submission" date="2018-06" db="EMBL/GenBank/DDBJ databases">
        <authorList>
            <person name="Zhirakovskaya E."/>
        </authorList>
    </citation>
    <scope>NUCLEOTIDE SEQUENCE</scope>
</reference>
<dbReference type="AlphaFoldDB" id="A0A3B0SII5"/>